<organism evidence="1 2">
    <name type="scientific">Kineosporia mesophila</name>
    <dbReference type="NCBI Taxonomy" id="566012"/>
    <lineage>
        <taxon>Bacteria</taxon>
        <taxon>Bacillati</taxon>
        <taxon>Actinomycetota</taxon>
        <taxon>Actinomycetes</taxon>
        <taxon>Kineosporiales</taxon>
        <taxon>Kineosporiaceae</taxon>
        <taxon>Kineosporia</taxon>
    </lineage>
</organism>
<reference evidence="2" key="1">
    <citation type="journal article" date="2019" name="Int. J. Syst. Evol. Microbiol.">
        <title>The Global Catalogue of Microorganisms (GCM) 10K type strain sequencing project: providing services to taxonomists for standard genome sequencing and annotation.</title>
        <authorList>
            <consortium name="The Broad Institute Genomics Platform"/>
            <consortium name="The Broad Institute Genome Sequencing Center for Infectious Disease"/>
            <person name="Wu L."/>
            <person name="Ma J."/>
        </authorList>
    </citation>
    <scope>NUCLEOTIDE SEQUENCE [LARGE SCALE GENOMIC DNA]</scope>
    <source>
        <strain evidence="2">JCM 16902</strain>
    </source>
</reference>
<comment type="caution">
    <text evidence="1">The sequence shown here is derived from an EMBL/GenBank/DDBJ whole genome shotgun (WGS) entry which is preliminary data.</text>
</comment>
<dbReference type="EMBL" id="BAAAZO010000005">
    <property type="protein sequence ID" value="GAA3614196.1"/>
    <property type="molecule type" value="Genomic_DNA"/>
</dbReference>
<keyword evidence="2" id="KW-1185">Reference proteome</keyword>
<accession>A0ABP6ZPE3</accession>
<sequence>MTSAIAAYDAAGGTWTAIHHPRTFVDEETGELVSDAEVAQMPFTAFKGKRKALRAEGRLIVRRVRRKNPPSAKIVTGESEQQEPFNLWRHRAVFVTGDFEMLQADAHHRQHANHEQVNAEAKAGALAHLPSGSFQANATWATPWAIT</sequence>
<evidence type="ECO:0000313" key="2">
    <source>
        <dbReference type="Proteomes" id="UP001501074"/>
    </source>
</evidence>
<proteinExistence type="predicted"/>
<evidence type="ECO:0000313" key="1">
    <source>
        <dbReference type="EMBL" id="GAA3614196.1"/>
    </source>
</evidence>
<dbReference type="RefSeq" id="WP_231487617.1">
    <property type="nucleotide sequence ID" value="NZ_BAAAZO010000005.1"/>
</dbReference>
<protein>
    <submittedName>
        <fullName evidence="1">Uncharacterized protein</fullName>
    </submittedName>
</protein>
<name>A0ABP6ZPE3_9ACTN</name>
<dbReference type="Proteomes" id="UP001501074">
    <property type="component" value="Unassembled WGS sequence"/>
</dbReference>
<gene>
    <name evidence="1" type="ORF">GCM10022223_33040</name>
</gene>